<sequence>MSSQPPLPPWALPAITWTLLQTLTGLTATFTPDTSRLRYLAALTTALLAYTFQLSIQTNFAGTRPSGPLVAMCWVNVLNALDLLLLSRASYSAQAVYLRAKEEKKDDATKTDRIRNLESPRAKIVFALILPYNYRRIGTPWQISRLPTVAAGSNRLRFCWYSVAAGVVGVLLINTLTLSPYDSDLLLALGKLDTSKSVLLLPLRVLKGSSPFYDLWLQARFTLSFGIITRAAITASYTAGAVVAVLLGADPADWPPVAGSLGQAWTLQRLWGYSWHQTLRRPLSANATFLASVLGFEPRSPGAHWIRVMFAFVGSGIVHAACDMGFGILFERSGGLVFFVLQILGLVVESVVQRIVARLGFSTDGWVARAVGYIWVATFLLWTTPVWINPILVNIVKDGVNGMSPWLGLRPGRF</sequence>
<name>A0A3D8S5N0_9EURO</name>
<dbReference type="GO" id="GO:0016020">
    <property type="term" value="C:membrane"/>
    <property type="evidence" value="ECO:0007669"/>
    <property type="project" value="UniProtKB-SubCell"/>
</dbReference>
<evidence type="ECO:0000256" key="6">
    <source>
        <dbReference type="ARBA" id="ARBA00023136"/>
    </source>
</evidence>
<dbReference type="GO" id="GO:0008374">
    <property type="term" value="F:O-acyltransferase activity"/>
    <property type="evidence" value="ECO:0007669"/>
    <property type="project" value="InterPro"/>
</dbReference>
<dbReference type="AlphaFoldDB" id="A0A3D8S5N0"/>
<keyword evidence="4 7" id="KW-0812">Transmembrane</keyword>
<evidence type="ECO:0000256" key="1">
    <source>
        <dbReference type="ARBA" id="ARBA00004141"/>
    </source>
</evidence>
<organism evidence="9 10">
    <name type="scientific">Aspergillus mulundensis</name>
    <dbReference type="NCBI Taxonomy" id="1810919"/>
    <lineage>
        <taxon>Eukaryota</taxon>
        <taxon>Fungi</taxon>
        <taxon>Dikarya</taxon>
        <taxon>Ascomycota</taxon>
        <taxon>Pezizomycotina</taxon>
        <taxon>Eurotiomycetes</taxon>
        <taxon>Eurotiomycetidae</taxon>
        <taxon>Eurotiales</taxon>
        <taxon>Aspergillaceae</taxon>
        <taxon>Aspergillus</taxon>
        <taxon>Aspergillus subgen. Nidulantes</taxon>
    </lineage>
</organism>
<feature type="transmembrane region" description="Helical" evidence="7">
    <location>
        <begin position="12"/>
        <end position="30"/>
    </location>
</feature>
<evidence type="ECO:0000313" key="9">
    <source>
        <dbReference type="EMBL" id="RDW81602.1"/>
    </source>
</evidence>
<reference evidence="9 10" key="1">
    <citation type="journal article" date="2018" name="IMA Fungus">
        <title>IMA Genome-F 9: Draft genome sequence of Annulohypoxylon stygium, Aspergillus mulundensis, Berkeleyomyces basicola (syn. Thielaviopsis basicola), Ceratocystis smalleyi, two Cercospora beticola strains, Coleophoma cylindrospora, Fusarium fracticaudum, Phialophora cf. hyalina, and Morchella septimelata.</title>
        <authorList>
            <person name="Wingfield B.D."/>
            <person name="Bills G.F."/>
            <person name="Dong Y."/>
            <person name="Huang W."/>
            <person name="Nel W.J."/>
            <person name="Swalarsk-Parry B.S."/>
            <person name="Vaghefi N."/>
            <person name="Wilken P.M."/>
            <person name="An Z."/>
            <person name="de Beer Z.W."/>
            <person name="De Vos L."/>
            <person name="Chen L."/>
            <person name="Duong T.A."/>
            <person name="Gao Y."/>
            <person name="Hammerbacher A."/>
            <person name="Kikkert J.R."/>
            <person name="Li Y."/>
            <person name="Li H."/>
            <person name="Li K."/>
            <person name="Li Q."/>
            <person name="Liu X."/>
            <person name="Ma X."/>
            <person name="Naidoo K."/>
            <person name="Pethybridge S.J."/>
            <person name="Sun J."/>
            <person name="Steenkamp E.T."/>
            <person name="van der Nest M.A."/>
            <person name="van Wyk S."/>
            <person name="Wingfield M.J."/>
            <person name="Xiong C."/>
            <person name="Yue Q."/>
            <person name="Zhang X."/>
        </authorList>
    </citation>
    <scope>NUCLEOTIDE SEQUENCE [LARGE SCALE GENOMIC DNA]</scope>
    <source>
        <strain evidence="9 10">DSM 5745</strain>
    </source>
</reference>
<feature type="transmembrane region" description="Helical" evidence="7">
    <location>
        <begin position="372"/>
        <end position="396"/>
    </location>
</feature>
<evidence type="ECO:0000256" key="2">
    <source>
        <dbReference type="ARBA" id="ARBA00007282"/>
    </source>
</evidence>
<dbReference type="GeneID" id="38115529"/>
<feature type="transmembrane region" description="Helical" evidence="7">
    <location>
        <begin position="158"/>
        <end position="179"/>
    </location>
</feature>
<accession>A0A3D8S5N0</accession>
<keyword evidence="10" id="KW-1185">Reference proteome</keyword>
<feature type="transmembrane region" description="Helical" evidence="7">
    <location>
        <begin position="227"/>
        <end position="249"/>
    </location>
</feature>
<feature type="transmembrane region" description="Helical" evidence="7">
    <location>
        <begin position="334"/>
        <end position="352"/>
    </location>
</feature>
<feature type="transmembrane region" description="Helical" evidence="7">
    <location>
        <begin position="68"/>
        <end position="86"/>
    </location>
</feature>
<comment type="subcellular location">
    <subcellularLocation>
        <location evidence="1">Membrane</location>
        <topology evidence="1">Multi-pass membrane protein</topology>
    </subcellularLocation>
</comment>
<dbReference type="Pfam" id="PF13813">
    <property type="entry name" value="MBOAT_2"/>
    <property type="match status" value="1"/>
</dbReference>
<evidence type="ECO:0000256" key="4">
    <source>
        <dbReference type="ARBA" id="ARBA00022692"/>
    </source>
</evidence>
<feature type="transmembrane region" description="Helical" evidence="7">
    <location>
        <begin position="37"/>
        <end position="56"/>
    </location>
</feature>
<dbReference type="OrthoDB" id="1077582at2759"/>
<comment type="caution">
    <text evidence="9">The sequence shown here is derived from an EMBL/GenBank/DDBJ whole genome shotgun (WGS) entry which is preliminary data.</text>
</comment>
<dbReference type="EMBL" id="PVWQ01000005">
    <property type="protein sequence ID" value="RDW81602.1"/>
    <property type="molecule type" value="Genomic_DNA"/>
</dbReference>
<keyword evidence="3" id="KW-0808">Transferase</keyword>
<evidence type="ECO:0000313" key="10">
    <source>
        <dbReference type="Proteomes" id="UP000256690"/>
    </source>
</evidence>
<dbReference type="PANTHER" id="PTHR31595">
    <property type="entry name" value="LONG-CHAIN-ALCOHOL O-FATTY-ACYLTRANSFERASE 3-RELATED"/>
    <property type="match status" value="1"/>
</dbReference>
<comment type="similarity">
    <text evidence="2">Belongs to the wax synthase family.</text>
</comment>
<feature type="domain" description="Wax synthase" evidence="8">
    <location>
        <begin position="254"/>
        <end position="341"/>
    </location>
</feature>
<dbReference type="RefSeq" id="XP_026604655.1">
    <property type="nucleotide sequence ID" value="XM_026747175.1"/>
</dbReference>
<gene>
    <name evidence="9" type="ORF">DSM5745_05159</name>
</gene>
<protein>
    <recommendedName>
        <fullName evidence="8">Wax synthase domain-containing protein</fullName>
    </recommendedName>
</protein>
<evidence type="ECO:0000256" key="3">
    <source>
        <dbReference type="ARBA" id="ARBA00022679"/>
    </source>
</evidence>
<keyword evidence="5 7" id="KW-1133">Transmembrane helix</keyword>
<dbReference type="InterPro" id="IPR032805">
    <property type="entry name" value="Wax_synthase_dom"/>
</dbReference>
<dbReference type="GO" id="GO:0006629">
    <property type="term" value="P:lipid metabolic process"/>
    <property type="evidence" value="ECO:0007669"/>
    <property type="project" value="InterPro"/>
</dbReference>
<dbReference type="STRING" id="1810919.A0A3D8S5N0"/>
<evidence type="ECO:0000256" key="5">
    <source>
        <dbReference type="ARBA" id="ARBA00022989"/>
    </source>
</evidence>
<dbReference type="InterPro" id="IPR044851">
    <property type="entry name" value="Wax_synthase"/>
</dbReference>
<proteinExistence type="inferred from homology"/>
<keyword evidence="6 7" id="KW-0472">Membrane</keyword>
<evidence type="ECO:0000259" key="8">
    <source>
        <dbReference type="Pfam" id="PF13813"/>
    </source>
</evidence>
<evidence type="ECO:0000256" key="7">
    <source>
        <dbReference type="SAM" id="Phobius"/>
    </source>
</evidence>
<dbReference type="Proteomes" id="UP000256690">
    <property type="component" value="Unassembled WGS sequence"/>
</dbReference>
<dbReference type="PANTHER" id="PTHR31595:SF60">
    <property type="entry name" value="BIOSYNTHESIS PROTEIN (TRI7), PUTATIVE (AFU_ORTHOLOGUE AFUA_8G05970)-RELATED"/>
    <property type="match status" value="1"/>
</dbReference>